<dbReference type="EMBL" id="CAEZZU010000042">
    <property type="protein sequence ID" value="CAB4773923.1"/>
    <property type="molecule type" value="Genomic_DNA"/>
</dbReference>
<organism evidence="1">
    <name type="scientific">freshwater metagenome</name>
    <dbReference type="NCBI Taxonomy" id="449393"/>
    <lineage>
        <taxon>unclassified sequences</taxon>
        <taxon>metagenomes</taxon>
        <taxon>ecological metagenomes</taxon>
    </lineage>
</organism>
<proteinExistence type="predicted"/>
<accession>A0A6J6VSG7</accession>
<name>A0A6J6VSG7_9ZZZZ</name>
<dbReference type="AlphaFoldDB" id="A0A6J6VSG7"/>
<sequence length="36" mass="4011">MAVEAVMGDVEFAINEPLRIRWIPVEDSAPLCIPVE</sequence>
<evidence type="ECO:0000313" key="1">
    <source>
        <dbReference type="EMBL" id="CAB4773923.1"/>
    </source>
</evidence>
<reference evidence="1" key="1">
    <citation type="submission" date="2020-05" db="EMBL/GenBank/DDBJ databases">
        <authorList>
            <person name="Chiriac C."/>
            <person name="Salcher M."/>
            <person name="Ghai R."/>
            <person name="Kavagutti S V."/>
        </authorList>
    </citation>
    <scope>NUCLEOTIDE SEQUENCE</scope>
</reference>
<protein>
    <submittedName>
        <fullName evidence="1">Unannotated protein</fullName>
    </submittedName>
</protein>
<gene>
    <name evidence="1" type="ORF">UFOPK2925_00433</name>
</gene>